<evidence type="ECO:0000256" key="3">
    <source>
        <dbReference type="ARBA" id="ARBA00022692"/>
    </source>
</evidence>
<proteinExistence type="predicted"/>
<evidence type="ECO:0000313" key="8">
    <source>
        <dbReference type="EMBL" id="PSR21071.1"/>
    </source>
</evidence>
<feature type="transmembrane region" description="Helical" evidence="6">
    <location>
        <begin position="323"/>
        <end position="346"/>
    </location>
</feature>
<evidence type="ECO:0000256" key="5">
    <source>
        <dbReference type="ARBA" id="ARBA00023136"/>
    </source>
</evidence>
<evidence type="ECO:0000313" key="9">
    <source>
        <dbReference type="Proteomes" id="UP000241848"/>
    </source>
</evidence>
<feature type="transmembrane region" description="Helical" evidence="6">
    <location>
        <begin position="589"/>
        <end position="606"/>
    </location>
</feature>
<dbReference type="PROSITE" id="PS50156">
    <property type="entry name" value="SSD"/>
    <property type="match status" value="1"/>
</dbReference>
<gene>
    <name evidence="8" type="ORF">C7B45_12255</name>
</gene>
<evidence type="ECO:0000256" key="4">
    <source>
        <dbReference type="ARBA" id="ARBA00022989"/>
    </source>
</evidence>
<feature type="transmembrane region" description="Helical" evidence="6">
    <location>
        <begin position="627"/>
        <end position="649"/>
    </location>
</feature>
<organism evidence="8 9">
    <name type="scientific">Sulfobacillus acidophilus</name>
    <dbReference type="NCBI Taxonomy" id="53633"/>
    <lineage>
        <taxon>Bacteria</taxon>
        <taxon>Bacillati</taxon>
        <taxon>Bacillota</taxon>
        <taxon>Clostridia</taxon>
        <taxon>Eubacteriales</taxon>
        <taxon>Clostridiales Family XVII. Incertae Sedis</taxon>
        <taxon>Sulfobacillus</taxon>
    </lineage>
</organism>
<sequence>MISNWARFSVRHRRLMLWLWVLLIAATLPLAIQVTKHLTTNGFERPHSQVQWATTVVNQIHAPTVPQPLLIQGVSTAKAIRLGRTLPVSPSAFHRIGPEKTLFIPPSGLSLNQAHKLRRDLTTEHASSETVSQLAIGKLVTHDASQTLTHSGILAMPVLAVLLLVVFGSVMAVALPLIIAVSGAEVALAAVSIISRHMQLSVFLTDIVSFLALGVGVDYALFISTRFRQDLDSGLSIEDSVVDSMAHAGRSVLYSGIAVALAVATLVFGDNAYWKGLAVGGAVAIFAVLLATHTLLPAIMGLLGKNLHWGRVRRPDFSLWKRLSYWVTHHPVAAGLVSLAILVPFATLAPQIQMRTPPNLATMLPRTDPLRQAVEKQQEVQGAGVIAPIAIAVRLNTPLTQPKAWVPVAHLTQQLSRMSDVAIVSSPTLLHVNAATLALALRQPRQVPSNLRSALQNFVALHNARLLVVYVIAKSGPNAARTSDLVGHIDTHLHSWLPPGTRAAAGGLVPVLRSFNQTTQNRIPLIIATALAVALIVLTAATRSVLQAALGVVFDGLVALATAGFLVLADHHQWLGLERQPLDSSITPLIFVLLFGLSMDYEVILLHRMQERIQAGGERRTAIEGGVATTGAMITGAGMIMVVVFLALLVSPLQIMKTLGIGLAFAVLADTWIVRSLLVPSSTTLLGQFGFWPWHARSREQSADLSLK</sequence>
<evidence type="ECO:0000259" key="7">
    <source>
        <dbReference type="PROSITE" id="PS50156"/>
    </source>
</evidence>
<feature type="transmembrane region" description="Helical" evidence="6">
    <location>
        <begin position="523"/>
        <end position="541"/>
    </location>
</feature>
<dbReference type="Pfam" id="PF03176">
    <property type="entry name" value="MMPL"/>
    <property type="match status" value="2"/>
</dbReference>
<dbReference type="PANTHER" id="PTHR33406:SF13">
    <property type="entry name" value="MEMBRANE PROTEIN YDFJ"/>
    <property type="match status" value="1"/>
</dbReference>
<feature type="transmembrane region" description="Helical" evidence="6">
    <location>
        <begin position="200"/>
        <end position="222"/>
    </location>
</feature>
<feature type="transmembrane region" description="Helical" evidence="6">
    <location>
        <begin position="281"/>
        <end position="303"/>
    </location>
</feature>
<comment type="subcellular location">
    <subcellularLocation>
        <location evidence="1">Cell membrane</location>
        <topology evidence="1">Multi-pass membrane protein</topology>
    </subcellularLocation>
</comment>
<dbReference type="AlphaFoldDB" id="A0A2T2WFP7"/>
<comment type="caution">
    <text evidence="8">The sequence shown here is derived from an EMBL/GenBank/DDBJ whole genome shotgun (WGS) entry which is preliminary data.</text>
</comment>
<dbReference type="Proteomes" id="UP000241848">
    <property type="component" value="Unassembled WGS sequence"/>
</dbReference>
<keyword evidence="3 6" id="KW-0812">Transmembrane</keyword>
<dbReference type="PANTHER" id="PTHR33406">
    <property type="entry name" value="MEMBRANE PROTEIN MJ1562-RELATED"/>
    <property type="match status" value="1"/>
</dbReference>
<keyword evidence="4 6" id="KW-1133">Transmembrane helix</keyword>
<reference evidence="8 9" key="1">
    <citation type="journal article" date="2014" name="BMC Genomics">
        <title>Comparison of environmental and isolate Sulfobacillus genomes reveals diverse carbon, sulfur, nitrogen, and hydrogen metabolisms.</title>
        <authorList>
            <person name="Justice N.B."/>
            <person name="Norman A."/>
            <person name="Brown C.T."/>
            <person name="Singh A."/>
            <person name="Thomas B.C."/>
            <person name="Banfield J.F."/>
        </authorList>
    </citation>
    <scope>NUCLEOTIDE SEQUENCE [LARGE SCALE GENOMIC DNA]</scope>
    <source>
        <strain evidence="8">AMDSBA3</strain>
    </source>
</reference>
<dbReference type="InterPro" id="IPR000731">
    <property type="entry name" value="SSD"/>
</dbReference>
<feature type="transmembrane region" description="Helical" evidence="6">
    <location>
        <begin position="252"/>
        <end position="269"/>
    </location>
</feature>
<evidence type="ECO:0000256" key="6">
    <source>
        <dbReference type="SAM" id="Phobius"/>
    </source>
</evidence>
<protein>
    <submittedName>
        <fullName evidence="8">MMPL family transporter</fullName>
    </submittedName>
</protein>
<evidence type="ECO:0000256" key="1">
    <source>
        <dbReference type="ARBA" id="ARBA00004651"/>
    </source>
</evidence>
<feature type="domain" description="SSD" evidence="7">
    <location>
        <begin position="159"/>
        <end position="302"/>
    </location>
</feature>
<feature type="transmembrane region" description="Helical" evidence="6">
    <location>
        <begin position="655"/>
        <end position="674"/>
    </location>
</feature>
<dbReference type="GO" id="GO:0005886">
    <property type="term" value="C:plasma membrane"/>
    <property type="evidence" value="ECO:0007669"/>
    <property type="project" value="UniProtKB-SubCell"/>
</dbReference>
<feature type="transmembrane region" description="Helical" evidence="6">
    <location>
        <begin position="548"/>
        <end position="569"/>
    </location>
</feature>
<dbReference type="EMBL" id="PXYV01000043">
    <property type="protein sequence ID" value="PSR21071.1"/>
    <property type="molecule type" value="Genomic_DNA"/>
</dbReference>
<dbReference type="InterPro" id="IPR050545">
    <property type="entry name" value="Mycobact_MmpL"/>
</dbReference>
<keyword evidence="5 6" id="KW-0472">Membrane</keyword>
<dbReference type="InterPro" id="IPR004869">
    <property type="entry name" value="MMPL_dom"/>
</dbReference>
<name>A0A2T2WFP7_9FIRM</name>
<accession>A0A2T2WFP7</accession>
<evidence type="ECO:0000256" key="2">
    <source>
        <dbReference type="ARBA" id="ARBA00022475"/>
    </source>
</evidence>
<dbReference type="Gene3D" id="1.20.1640.10">
    <property type="entry name" value="Multidrug efflux transporter AcrB transmembrane domain"/>
    <property type="match status" value="2"/>
</dbReference>
<keyword evidence="2" id="KW-1003">Cell membrane</keyword>
<dbReference type="SUPFAM" id="SSF82866">
    <property type="entry name" value="Multidrug efflux transporter AcrB transmembrane domain"/>
    <property type="match status" value="2"/>
</dbReference>